<gene>
    <name evidence="12" type="ORF">DJ017_05005</name>
</gene>
<feature type="transmembrane region" description="Helical" evidence="10">
    <location>
        <begin position="234"/>
        <end position="253"/>
    </location>
</feature>
<dbReference type="Pfam" id="PF02254">
    <property type="entry name" value="TrkA_N"/>
    <property type="match status" value="1"/>
</dbReference>
<dbReference type="InterPro" id="IPR003148">
    <property type="entry name" value="RCK_N"/>
</dbReference>
<feature type="transmembrane region" description="Helical" evidence="10">
    <location>
        <begin position="341"/>
        <end position="360"/>
    </location>
</feature>
<dbReference type="OrthoDB" id="9781411at2"/>
<evidence type="ECO:0000256" key="1">
    <source>
        <dbReference type="ARBA" id="ARBA00004127"/>
    </source>
</evidence>
<dbReference type="Gene3D" id="1.20.1530.20">
    <property type="match status" value="1"/>
</dbReference>
<name>A0A328AKJ2_9CAUL</name>
<feature type="transmembrane region" description="Helical" evidence="10">
    <location>
        <begin position="71"/>
        <end position="90"/>
    </location>
</feature>
<evidence type="ECO:0000256" key="8">
    <source>
        <dbReference type="ARBA" id="ARBA00023065"/>
    </source>
</evidence>
<feature type="transmembrane region" description="Helical" evidence="10">
    <location>
        <begin position="197"/>
        <end position="219"/>
    </location>
</feature>
<evidence type="ECO:0000313" key="13">
    <source>
        <dbReference type="Proteomes" id="UP000249254"/>
    </source>
</evidence>
<feature type="transmembrane region" description="Helical" evidence="10">
    <location>
        <begin position="12"/>
        <end position="28"/>
    </location>
</feature>
<dbReference type="AlphaFoldDB" id="A0A328AKJ2"/>
<dbReference type="GO" id="GO:0012505">
    <property type="term" value="C:endomembrane system"/>
    <property type="evidence" value="ECO:0007669"/>
    <property type="project" value="UniProtKB-SubCell"/>
</dbReference>
<evidence type="ECO:0000256" key="3">
    <source>
        <dbReference type="ARBA" id="ARBA00022449"/>
    </source>
</evidence>
<keyword evidence="5 10" id="KW-0812">Transmembrane</keyword>
<evidence type="ECO:0000256" key="6">
    <source>
        <dbReference type="ARBA" id="ARBA00022958"/>
    </source>
</evidence>
<keyword evidence="6" id="KW-0630">Potassium</keyword>
<dbReference type="RefSeq" id="WP_111527675.1">
    <property type="nucleotide sequence ID" value="NZ_JBHRSG010000002.1"/>
</dbReference>
<feature type="transmembrane region" description="Helical" evidence="10">
    <location>
        <begin position="312"/>
        <end position="334"/>
    </location>
</feature>
<keyword evidence="13" id="KW-1185">Reference proteome</keyword>
<proteinExistence type="predicted"/>
<keyword evidence="7 10" id="KW-1133">Transmembrane helix</keyword>
<keyword evidence="4" id="KW-0633">Potassium transport</keyword>
<evidence type="ECO:0000256" key="5">
    <source>
        <dbReference type="ARBA" id="ARBA00022692"/>
    </source>
</evidence>
<dbReference type="GO" id="GO:0005886">
    <property type="term" value="C:plasma membrane"/>
    <property type="evidence" value="ECO:0007669"/>
    <property type="project" value="TreeGrafter"/>
</dbReference>
<feature type="transmembrane region" description="Helical" evidence="10">
    <location>
        <begin position="163"/>
        <end position="185"/>
    </location>
</feature>
<organism evidence="12 13">
    <name type="scientific">Phenylobacterium soli</name>
    <dbReference type="NCBI Taxonomy" id="2170551"/>
    <lineage>
        <taxon>Bacteria</taxon>
        <taxon>Pseudomonadati</taxon>
        <taxon>Pseudomonadota</taxon>
        <taxon>Alphaproteobacteria</taxon>
        <taxon>Caulobacterales</taxon>
        <taxon>Caulobacteraceae</taxon>
        <taxon>Phenylobacterium</taxon>
    </lineage>
</organism>
<dbReference type="GO" id="GO:0006813">
    <property type="term" value="P:potassium ion transport"/>
    <property type="evidence" value="ECO:0007669"/>
    <property type="project" value="UniProtKB-KW"/>
</dbReference>
<keyword evidence="9 10" id="KW-0472">Membrane</keyword>
<dbReference type="PROSITE" id="PS51201">
    <property type="entry name" value="RCK_N"/>
    <property type="match status" value="1"/>
</dbReference>
<dbReference type="InterPro" id="IPR038770">
    <property type="entry name" value="Na+/solute_symporter_sf"/>
</dbReference>
<dbReference type="GO" id="GO:1902600">
    <property type="term" value="P:proton transmembrane transport"/>
    <property type="evidence" value="ECO:0007669"/>
    <property type="project" value="InterPro"/>
</dbReference>
<dbReference type="Pfam" id="PF00999">
    <property type="entry name" value="Na_H_Exchanger"/>
    <property type="match status" value="1"/>
</dbReference>
<evidence type="ECO:0000256" key="4">
    <source>
        <dbReference type="ARBA" id="ARBA00022538"/>
    </source>
</evidence>
<dbReference type="EMBL" id="QFYQ01000001">
    <property type="protein sequence ID" value="RAK53924.1"/>
    <property type="molecule type" value="Genomic_DNA"/>
</dbReference>
<keyword evidence="2" id="KW-0813">Transport</keyword>
<feature type="domain" description="RCK N-terminal" evidence="11">
    <location>
        <begin position="416"/>
        <end position="533"/>
    </location>
</feature>
<dbReference type="InterPro" id="IPR006153">
    <property type="entry name" value="Cation/H_exchanger_TM"/>
</dbReference>
<protein>
    <submittedName>
        <fullName evidence="12">Potassium transporter TrkA</fullName>
    </submittedName>
</protein>
<keyword evidence="8" id="KW-0406">Ion transport</keyword>
<dbReference type="FunFam" id="3.40.50.720:FF:000036">
    <property type="entry name" value="Glutathione-regulated potassium-efflux system protein KefB"/>
    <property type="match status" value="1"/>
</dbReference>
<reference evidence="13" key="1">
    <citation type="submission" date="2018-05" db="EMBL/GenBank/DDBJ databases">
        <authorList>
            <person name="Li X."/>
        </authorList>
    </citation>
    <scope>NUCLEOTIDE SEQUENCE [LARGE SCALE GENOMIC DNA]</scope>
    <source>
        <strain evidence="13">LX32</strain>
    </source>
</reference>
<evidence type="ECO:0000256" key="7">
    <source>
        <dbReference type="ARBA" id="ARBA00022989"/>
    </source>
</evidence>
<feature type="transmembrane region" description="Helical" evidence="10">
    <location>
        <begin position="287"/>
        <end position="306"/>
    </location>
</feature>
<evidence type="ECO:0000313" key="12">
    <source>
        <dbReference type="EMBL" id="RAK53924.1"/>
    </source>
</evidence>
<comment type="caution">
    <text evidence="12">The sequence shown here is derived from an EMBL/GenBank/DDBJ whole genome shotgun (WGS) entry which is preliminary data.</text>
</comment>
<evidence type="ECO:0000256" key="10">
    <source>
        <dbReference type="SAM" id="Phobius"/>
    </source>
</evidence>
<feature type="transmembrane region" description="Helical" evidence="10">
    <location>
        <begin position="35"/>
        <end position="51"/>
    </location>
</feature>
<dbReference type="Gene3D" id="3.40.50.720">
    <property type="entry name" value="NAD(P)-binding Rossmann-like Domain"/>
    <property type="match status" value="1"/>
</dbReference>
<evidence type="ECO:0000259" key="11">
    <source>
        <dbReference type="PROSITE" id="PS51201"/>
    </source>
</evidence>
<dbReference type="GO" id="GO:0015297">
    <property type="term" value="F:antiporter activity"/>
    <property type="evidence" value="ECO:0007669"/>
    <property type="project" value="UniProtKB-KW"/>
</dbReference>
<evidence type="ECO:0000256" key="9">
    <source>
        <dbReference type="ARBA" id="ARBA00023136"/>
    </source>
</evidence>
<dbReference type="PANTHER" id="PTHR46157">
    <property type="entry name" value="K(+) EFFLUX ANTIPORTER 3, CHLOROPLASTIC"/>
    <property type="match status" value="1"/>
</dbReference>
<dbReference type="Proteomes" id="UP000249254">
    <property type="component" value="Unassembled WGS sequence"/>
</dbReference>
<accession>A0A328AKJ2</accession>
<dbReference type="InterPro" id="IPR036291">
    <property type="entry name" value="NAD(P)-bd_dom_sf"/>
</dbReference>
<feature type="transmembrane region" description="Helical" evidence="10">
    <location>
        <begin position="372"/>
        <end position="391"/>
    </location>
</feature>
<dbReference type="SUPFAM" id="SSF51735">
    <property type="entry name" value="NAD(P)-binding Rossmann-fold domains"/>
    <property type="match status" value="1"/>
</dbReference>
<sequence length="590" mass="61924">MESHVQPGAYKDVVLFLATAGVVVPLFRRWRVSPILGFLAAGVLLGPYGLGRLAHEVSWLSALTIDNPDEVAQLAEFGVVFLLFTIGLELSWERLRRMRRFVFGLGAAQVLVCMAAGAGTALALGQPLGAAISLGCALSLSSTAVIMPTLAESHRQHTMAGRATFSVLLFQDLAVAPMLVGLALLGRQADAVLTPNLLVAFAPAVLGIATLVVIGRLLLRPMLRSVAKAKSEELFVAACLLVVIGSGLVSAFAGLSMPLGAFIAGLLLAETEFRHEVEVVIEPFKGLLLGLFFVSVGIGLNVPLLLDHPATVLGLAAGLVTLNATVVFGLALLFRLPWRSALEAGLLLAAGGEFAFVILGQAMEGGLVSAPLGQSVLVAVTLTMIAIPALATAGARIGGRRAAPPDLPPNPEAAPGPKVLVAGYGRVGKLVGEMLNAHEIAWVAGEEDQRLVEAGRHAGARVYFGDASRPEFLMRCGLAEAAALVVTMDNPEGAETIVEVARQLRPDLTIVARARDARHAKRLYELGATDAVPETVEASLQLSEAVLVEIGVPMGLVIASVHERRDGFRAELNRPDALGGRRRMARRNAG</sequence>
<feature type="transmembrane region" description="Helical" evidence="10">
    <location>
        <begin position="102"/>
        <end position="124"/>
    </location>
</feature>
<dbReference type="PANTHER" id="PTHR46157:SF4">
    <property type="entry name" value="K(+) EFFLUX ANTIPORTER 3, CHLOROPLASTIC"/>
    <property type="match status" value="1"/>
</dbReference>
<comment type="subcellular location">
    <subcellularLocation>
        <location evidence="1">Endomembrane system</location>
        <topology evidence="1">Multi-pass membrane protein</topology>
    </subcellularLocation>
</comment>
<keyword evidence="3" id="KW-0050">Antiport</keyword>
<evidence type="ECO:0000256" key="2">
    <source>
        <dbReference type="ARBA" id="ARBA00022448"/>
    </source>
</evidence>